<proteinExistence type="predicted"/>
<evidence type="ECO:0000313" key="4">
    <source>
        <dbReference type="Proteomes" id="UP001595530"/>
    </source>
</evidence>
<evidence type="ECO:0000313" key="3">
    <source>
        <dbReference type="EMBL" id="MFC3106657.1"/>
    </source>
</evidence>
<feature type="region of interest" description="Disordered" evidence="1">
    <location>
        <begin position="659"/>
        <end position="685"/>
    </location>
</feature>
<keyword evidence="4" id="KW-1185">Reference proteome</keyword>
<sequence>MEQSPVMRRPSMARADLPPELRDIQSWPTVDTSLISDSKTRTRFNLYRDAIELWINGSPISDCIQRINTSKQNFHRVVARCLKLHPDGRIWGLRGLIKSARVTALQRRKEFGPKTPCKASAGYSGMFSQLLRKHPSIVTELTNALLRKGKKALQPNNMMMRQAHKVFLEACRTAGVSVTDYPFNTVEKGQRALRNWIKTSFMEKYAIDYTRVSRGDSVANVMAHGTYEAGVLPDVPILPYSEWQLDEYDVDLATSFRFPALYGDWDELELSRFSGLRVVDTSTGVNLSEMTVFAAKPQVHDALQVLWLAIAGQHKRERLLNPDLKYDEGGGFPASEIPELQWVVPSTIKLDRALIHLANSLQVWIKECWGGEVKFGRPRDPTERASVESRISVIARRLLHQLPHTTYTGPTEARARKKATDADAPYIEAPLLAEAIHVYCANENASPMAGAGHIPPLTRLRRLVQSGAVHIAYLPESKRKAHFFSQPVQVKIRVELTRGRRPFFIFKGVRYSSTELQKRVSWKGKSMWVRPDHNDLRTLLLFKDTGEEFDVVRAQGRWGVIPHDARIRQMYQKLKRQGELGDMPQDGPLEALFQYLRIKAGHGDKRSARSLAYIYDYLRGFPGDLGTILQSSLDDFAASGQAVSVPLILADRTPAAQFTTTRKLKSDEPRGFVQSKPKPRRSIAI</sequence>
<dbReference type="EMBL" id="JBHRTP010000003">
    <property type="protein sequence ID" value="MFC3106657.1"/>
    <property type="molecule type" value="Genomic_DNA"/>
</dbReference>
<dbReference type="RefSeq" id="WP_390330637.1">
    <property type="nucleotide sequence ID" value="NZ_JBHRTP010000003.1"/>
</dbReference>
<dbReference type="PROSITE" id="PS50994">
    <property type="entry name" value="INTEGRASE"/>
    <property type="match status" value="1"/>
</dbReference>
<gene>
    <name evidence="3" type="ORF">ACFOFO_01555</name>
</gene>
<dbReference type="Proteomes" id="UP001595530">
    <property type="component" value="Unassembled WGS sequence"/>
</dbReference>
<evidence type="ECO:0000256" key="1">
    <source>
        <dbReference type="SAM" id="MobiDB-lite"/>
    </source>
</evidence>
<reference evidence="4" key="1">
    <citation type="journal article" date="2019" name="Int. J. Syst. Evol. Microbiol.">
        <title>The Global Catalogue of Microorganisms (GCM) 10K type strain sequencing project: providing services to taxonomists for standard genome sequencing and annotation.</title>
        <authorList>
            <consortium name="The Broad Institute Genomics Platform"/>
            <consortium name="The Broad Institute Genome Sequencing Center for Infectious Disease"/>
            <person name="Wu L."/>
            <person name="Ma J."/>
        </authorList>
    </citation>
    <scope>NUCLEOTIDE SEQUENCE [LARGE SCALE GENOMIC DNA]</scope>
    <source>
        <strain evidence="4">KCTC 42986</strain>
    </source>
</reference>
<name>A0ABV7EV60_9BURK</name>
<dbReference type="InterPro" id="IPR001584">
    <property type="entry name" value="Integrase_cat-core"/>
</dbReference>
<feature type="domain" description="Integrase catalytic" evidence="2">
    <location>
        <begin position="235"/>
        <end position="463"/>
    </location>
</feature>
<evidence type="ECO:0000259" key="2">
    <source>
        <dbReference type="PROSITE" id="PS50994"/>
    </source>
</evidence>
<accession>A0ABV7EV60</accession>
<organism evidence="3 4">
    <name type="scientific">Undibacterium arcticum</name>
    <dbReference type="NCBI Taxonomy" id="1762892"/>
    <lineage>
        <taxon>Bacteria</taxon>
        <taxon>Pseudomonadati</taxon>
        <taxon>Pseudomonadota</taxon>
        <taxon>Betaproteobacteria</taxon>
        <taxon>Burkholderiales</taxon>
        <taxon>Oxalobacteraceae</taxon>
        <taxon>Undibacterium</taxon>
    </lineage>
</organism>
<protein>
    <recommendedName>
        <fullName evidence="2">Integrase catalytic domain-containing protein</fullName>
    </recommendedName>
</protein>
<comment type="caution">
    <text evidence="3">The sequence shown here is derived from an EMBL/GenBank/DDBJ whole genome shotgun (WGS) entry which is preliminary data.</text>
</comment>